<gene>
    <name evidence="8" type="ORF">A1232T_02324</name>
</gene>
<evidence type="ECO:0000256" key="1">
    <source>
        <dbReference type="ARBA" id="ARBA00001970"/>
    </source>
</evidence>
<dbReference type="OrthoDB" id="9781066at2"/>
<evidence type="ECO:0000259" key="6">
    <source>
        <dbReference type="Pfam" id="PF20628"/>
    </source>
</evidence>
<protein>
    <submittedName>
        <fullName evidence="8">Dyp-type peroxidase family protein</fullName>
    </submittedName>
</protein>
<dbReference type="GO" id="GO:0046872">
    <property type="term" value="F:metal ion binding"/>
    <property type="evidence" value="ECO:0007669"/>
    <property type="project" value="UniProtKB-KW"/>
</dbReference>
<dbReference type="PROSITE" id="PS51404">
    <property type="entry name" value="DYP_PEROXIDASE"/>
    <property type="match status" value="1"/>
</dbReference>
<dbReference type="InterPro" id="IPR006314">
    <property type="entry name" value="Dyp_peroxidase"/>
</dbReference>
<dbReference type="STRING" id="1945521.A1232T_02324"/>
<dbReference type="AlphaFoldDB" id="A0A1R4GY54"/>
<dbReference type="GO" id="GO:0020037">
    <property type="term" value="F:heme binding"/>
    <property type="evidence" value="ECO:0007669"/>
    <property type="project" value="InterPro"/>
</dbReference>
<sequence length="520" mass="58227">MGNNKKPVVKGLKEDANHFIEKIEDKIKNSINNLSNELDNHKVLYKKDALSNQLSHLQRKVDSIFHPNLVTMELEDIQAIILRRRPAPYYGTLVALKVNNANTGRQLLRSVLGGVSHSLTWHNDMDASLNIVMTFEGLKALGVPQDSLDSFPDNFKAGMESAAKKLGDVGINDPKNWHAPFGKKGEIHICAAIIADNEDKWQTKIQQLRQDISPYVNEIHPEEGDIEILIDHQFGSDDSAKNVFGFRDGISNPEVAGSGISNNPEDDKPIASGEFVMGYKSEDGTVRPMPQPEVLGKNGSFMVLRKYQCNVADFNRYCIDHTENQQEADKLAAKMFGRWRSGAPVTLSPDYDDETLGADDSRNNKFDYTEDVTGKGCPFGAHARRMNPRNSKDFILSDIRLHRIIRRSVSFGDIVAPDITVDDGKERGLYFIGINAQAMDTLEFLQSQWINDGNFMNLGEERDPLLGVHNGDNEAESDTFTEPSDPIRKRHKGILQFNTLQGGEYLFIPSISALKWISEL</sequence>
<dbReference type="PANTHER" id="PTHR30521">
    <property type="entry name" value="DEFERROCHELATASE/PEROXIDASE"/>
    <property type="match status" value="1"/>
</dbReference>
<keyword evidence="5" id="KW-0408">Iron</keyword>
<dbReference type="InterPro" id="IPR011008">
    <property type="entry name" value="Dimeric_a/b-barrel"/>
</dbReference>
<keyword evidence="2 8" id="KW-0575">Peroxidase</keyword>
<proteinExistence type="predicted"/>
<evidence type="ECO:0000256" key="3">
    <source>
        <dbReference type="ARBA" id="ARBA00022723"/>
    </source>
</evidence>
<evidence type="ECO:0000313" key="8">
    <source>
        <dbReference type="EMBL" id="SJM73118.1"/>
    </source>
</evidence>
<dbReference type="NCBIfam" id="TIGR01413">
    <property type="entry name" value="Dyp_perox_fam"/>
    <property type="match status" value="1"/>
</dbReference>
<feature type="domain" description="DyP dimeric alpha+beta barrel" evidence="7">
    <location>
        <begin position="127"/>
        <end position="225"/>
    </location>
</feature>
<dbReference type="EMBL" id="FUGE01000264">
    <property type="protein sequence ID" value="SJM73118.1"/>
    <property type="molecule type" value="Genomic_DNA"/>
</dbReference>
<dbReference type="GO" id="GO:0005829">
    <property type="term" value="C:cytosol"/>
    <property type="evidence" value="ECO:0007669"/>
    <property type="project" value="TreeGrafter"/>
</dbReference>
<organism evidence="8 9">
    <name type="scientific">Psychrobacter piechaudii</name>
    <dbReference type="NCBI Taxonomy" id="1945521"/>
    <lineage>
        <taxon>Bacteria</taxon>
        <taxon>Pseudomonadati</taxon>
        <taxon>Pseudomonadota</taxon>
        <taxon>Gammaproteobacteria</taxon>
        <taxon>Moraxellales</taxon>
        <taxon>Moraxellaceae</taxon>
        <taxon>Psychrobacter</taxon>
    </lineage>
</organism>
<dbReference type="RefSeq" id="WP_077452100.1">
    <property type="nucleotide sequence ID" value="NZ_FUGE01000264.1"/>
</dbReference>
<evidence type="ECO:0000259" key="7">
    <source>
        <dbReference type="Pfam" id="PF21105"/>
    </source>
</evidence>
<dbReference type="PANTHER" id="PTHR30521:SF5">
    <property type="entry name" value="BLR4509 PROTEIN"/>
    <property type="match status" value="1"/>
</dbReference>
<reference evidence="8 9" key="1">
    <citation type="submission" date="2017-02" db="EMBL/GenBank/DDBJ databases">
        <authorList>
            <person name="Peterson S.W."/>
        </authorList>
    </citation>
    <scope>NUCLEOTIDE SEQUENCE [LARGE SCALE GENOMIC DNA]</scope>
    <source>
        <strain evidence="8">Psychrobacter_piechaudii</strain>
    </source>
</reference>
<evidence type="ECO:0000256" key="2">
    <source>
        <dbReference type="ARBA" id="ARBA00022559"/>
    </source>
</evidence>
<comment type="cofactor">
    <cofactor evidence="1">
        <name>heme b</name>
        <dbReference type="ChEBI" id="CHEBI:60344"/>
    </cofactor>
</comment>
<dbReference type="InterPro" id="IPR049509">
    <property type="entry name" value="DyP_N"/>
</dbReference>
<accession>A0A1R4GY54</accession>
<dbReference type="InterPro" id="IPR048328">
    <property type="entry name" value="Dyp_perox_C"/>
</dbReference>
<evidence type="ECO:0000313" key="9">
    <source>
        <dbReference type="Proteomes" id="UP000188357"/>
    </source>
</evidence>
<dbReference type="Proteomes" id="UP000188357">
    <property type="component" value="Unassembled WGS sequence"/>
</dbReference>
<feature type="domain" description="Dyp-type peroxidase C-terminal" evidence="6">
    <location>
        <begin position="241"/>
        <end position="451"/>
    </location>
</feature>
<dbReference type="SUPFAM" id="SSF54909">
    <property type="entry name" value="Dimeric alpha+beta barrel"/>
    <property type="match status" value="1"/>
</dbReference>
<dbReference type="Pfam" id="PF20628">
    <property type="entry name" value="Dyp_perox_C"/>
    <property type="match status" value="1"/>
</dbReference>
<keyword evidence="3" id="KW-0479">Metal-binding</keyword>
<evidence type="ECO:0000256" key="4">
    <source>
        <dbReference type="ARBA" id="ARBA00023002"/>
    </source>
</evidence>
<dbReference type="GO" id="GO:0004601">
    <property type="term" value="F:peroxidase activity"/>
    <property type="evidence" value="ECO:0007669"/>
    <property type="project" value="UniProtKB-KW"/>
</dbReference>
<keyword evidence="4" id="KW-0560">Oxidoreductase</keyword>
<keyword evidence="9" id="KW-1185">Reference proteome</keyword>
<dbReference type="Pfam" id="PF21105">
    <property type="entry name" value="DyP_N"/>
    <property type="match status" value="1"/>
</dbReference>
<evidence type="ECO:0000256" key="5">
    <source>
        <dbReference type="ARBA" id="ARBA00023004"/>
    </source>
</evidence>
<name>A0A1R4GY54_9GAMM</name>